<evidence type="ECO:0000313" key="7">
    <source>
        <dbReference type="Proteomes" id="UP000012040"/>
    </source>
</evidence>
<dbReference type="InterPro" id="IPR052191">
    <property type="entry name" value="tRNA_ntf/polyA_polymerase_I"/>
</dbReference>
<dbReference type="Proteomes" id="UP000012040">
    <property type="component" value="Chromosome"/>
</dbReference>
<dbReference type="GO" id="GO:0000166">
    <property type="term" value="F:nucleotide binding"/>
    <property type="evidence" value="ECO:0007669"/>
    <property type="project" value="UniProtKB-KW"/>
</dbReference>
<evidence type="ECO:0000259" key="5">
    <source>
        <dbReference type="Pfam" id="PF12627"/>
    </source>
</evidence>
<dbReference type="InterPro" id="IPR032828">
    <property type="entry name" value="PolyA_RNA-bd"/>
</dbReference>
<dbReference type="InterPro" id="IPR043519">
    <property type="entry name" value="NT_sf"/>
</dbReference>
<feature type="domain" description="Poly A polymerase head" evidence="4">
    <location>
        <begin position="42"/>
        <end position="169"/>
    </location>
</feature>
<dbReference type="PANTHER" id="PTHR43051:SF1">
    <property type="entry name" value="POLYNUCLEOTIDE ADENYLYLTRANSFERASE FAMILY PROTEIN"/>
    <property type="match status" value="1"/>
</dbReference>
<feature type="domain" description="tRNA nucleotidyltransferase/poly(A) polymerase RNA and SrmB- binding" evidence="5">
    <location>
        <begin position="197"/>
        <end position="258"/>
    </location>
</feature>
<dbReference type="PANTHER" id="PTHR43051">
    <property type="entry name" value="POLYNUCLEOTIDE ADENYLYLTRANSFERASE FAMILY PROTEIN"/>
    <property type="match status" value="1"/>
</dbReference>
<dbReference type="SUPFAM" id="SSF81891">
    <property type="entry name" value="Poly A polymerase C-terminal region-like"/>
    <property type="match status" value="1"/>
</dbReference>
<protein>
    <submittedName>
        <fullName evidence="6">Poly(A) polymerase</fullName>
    </submittedName>
</protein>
<proteinExistence type="inferred from homology"/>
<dbReference type="SUPFAM" id="SSF81301">
    <property type="entry name" value="Nucleotidyltransferase"/>
    <property type="match status" value="1"/>
</dbReference>
<evidence type="ECO:0000313" key="6">
    <source>
        <dbReference type="EMBL" id="AGH94711.1"/>
    </source>
</evidence>
<dbReference type="EMBL" id="CP003537">
    <property type="protein sequence ID" value="AGH94711.1"/>
    <property type="molecule type" value="Genomic_DNA"/>
</dbReference>
<dbReference type="RefSeq" id="WP_015469201.1">
    <property type="nucleotide sequence ID" value="NC_020813.1"/>
</dbReference>
<reference evidence="6 7" key="1">
    <citation type="journal article" date="2013" name="ISME J.">
        <title>By their genes ye shall know them: genomic signatures of predatory bacteria.</title>
        <authorList>
            <person name="Pasternak Z."/>
            <person name="Pietrokovski S."/>
            <person name="Rotem O."/>
            <person name="Gophna U."/>
            <person name="Lurie-Weinberger M.N."/>
            <person name="Jurkevitch E."/>
        </authorList>
    </citation>
    <scope>NUCLEOTIDE SEQUENCE [LARGE SCALE GENOMIC DNA]</scope>
    <source>
        <strain evidence="6 7">JSS</strain>
    </source>
</reference>
<keyword evidence="7" id="KW-1185">Reference proteome</keyword>
<gene>
    <name evidence="6" type="ORF">A11Q_491</name>
</gene>
<dbReference type="CDD" id="cd05398">
    <property type="entry name" value="NT_ClassII-CCAase"/>
    <property type="match status" value="1"/>
</dbReference>
<dbReference type="Pfam" id="PF12627">
    <property type="entry name" value="PolyA_pol_RNAbd"/>
    <property type="match status" value="1"/>
</dbReference>
<dbReference type="AlphaFoldDB" id="M4V9K6"/>
<keyword evidence="2" id="KW-0547">Nucleotide-binding</keyword>
<dbReference type="GO" id="GO:0016779">
    <property type="term" value="F:nucleotidyltransferase activity"/>
    <property type="evidence" value="ECO:0007669"/>
    <property type="project" value="InterPro"/>
</dbReference>
<dbReference type="GO" id="GO:0003723">
    <property type="term" value="F:RNA binding"/>
    <property type="evidence" value="ECO:0007669"/>
    <property type="project" value="UniProtKB-KW"/>
</dbReference>
<dbReference type="STRING" id="1184267.A11Q_491"/>
<dbReference type="Pfam" id="PF01743">
    <property type="entry name" value="PolyA_pol"/>
    <property type="match status" value="1"/>
</dbReference>
<comment type="similarity">
    <text evidence="3">Belongs to the tRNA nucleotidyltransferase/poly(A) polymerase family.</text>
</comment>
<name>M4V9K6_9BACT</name>
<dbReference type="HOGENOM" id="CLU_015961_0_1_7"/>
<dbReference type="GO" id="GO:0006396">
    <property type="term" value="P:RNA processing"/>
    <property type="evidence" value="ECO:0007669"/>
    <property type="project" value="InterPro"/>
</dbReference>
<dbReference type="InterPro" id="IPR002646">
    <property type="entry name" value="PolA_pol_head_dom"/>
</dbReference>
<accession>M4V9K6</accession>
<evidence type="ECO:0000256" key="3">
    <source>
        <dbReference type="RuleBase" id="RU003953"/>
    </source>
</evidence>
<sequence>MSSTDPASLLELYNSKLSSMQPYIDTHAVKIIRRLKELHFQAYLVGGGVRDLLVDLKPKDFDIATNASPNEVKKKVSYSFIIGRRFKLVHAKRGDQIYEIATFRRAATDEELQTTEQEDRHLVEENFFGTIEEDSKRRDFTVNALFYDPIDHNIVDYCNGLEDVFTRTMRMIGDPKVRLMEDPVRILRAIRLSQKLGFTIEPQLRAEIVNLKTELLKTVLPRRREEWLKFFRLSNAPLALMELYDLGVFEMLVPSFHKIFQDEEQRENFLSYIRRFHYCNINFADPNELIPAILASYLYTTQPVGFKISDLLEDVTFDKFAREEFGVFKAELGIFFQAMQFIYPLQRKEAYLKKGERRQRSLVFHQSFLLSLKLGLLTQQLSAADILFWLNEREKFMSAEHAFVVSNESR</sequence>
<dbReference type="PATRIC" id="fig|1184267.3.peg.499"/>
<dbReference type="Gene3D" id="1.10.3090.10">
    <property type="entry name" value="cca-adding enzyme, domain 2"/>
    <property type="match status" value="1"/>
</dbReference>
<evidence type="ECO:0000256" key="2">
    <source>
        <dbReference type="ARBA" id="ARBA00022741"/>
    </source>
</evidence>
<dbReference type="KEGG" id="bex:A11Q_491"/>
<dbReference type="Gene3D" id="3.30.460.10">
    <property type="entry name" value="Beta Polymerase, domain 2"/>
    <property type="match status" value="1"/>
</dbReference>
<organism evidence="6 7">
    <name type="scientific">Pseudobdellovibrio exovorus JSS</name>
    <dbReference type="NCBI Taxonomy" id="1184267"/>
    <lineage>
        <taxon>Bacteria</taxon>
        <taxon>Pseudomonadati</taxon>
        <taxon>Bdellovibrionota</taxon>
        <taxon>Bdellovibrionia</taxon>
        <taxon>Bdellovibrionales</taxon>
        <taxon>Pseudobdellovibrionaceae</taxon>
        <taxon>Pseudobdellovibrio</taxon>
    </lineage>
</organism>
<keyword evidence="3" id="KW-0694">RNA-binding</keyword>
<dbReference type="eggNOG" id="COG0617">
    <property type="taxonomic scope" value="Bacteria"/>
</dbReference>
<evidence type="ECO:0000259" key="4">
    <source>
        <dbReference type="Pfam" id="PF01743"/>
    </source>
</evidence>
<evidence type="ECO:0000256" key="1">
    <source>
        <dbReference type="ARBA" id="ARBA00022679"/>
    </source>
</evidence>
<keyword evidence="1 3" id="KW-0808">Transferase</keyword>